<dbReference type="Proteomes" id="UP000596661">
    <property type="component" value="Chromosome 2"/>
</dbReference>
<reference evidence="1" key="2">
    <citation type="submission" date="2021-03" db="UniProtKB">
        <authorList>
            <consortium name="EnsemblPlants"/>
        </authorList>
    </citation>
    <scope>IDENTIFICATION</scope>
</reference>
<protein>
    <submittedName>
        <fullName evidence="1">Uncharacterized protein</fullName>
    </submittedName>
</protein>
<dbReference type="EnsemblPlants" id="evm.model.02.2333">
    <property type="protein sequence ID" value="cds.evm.model.02.2333"/>
    <property type="gene ID" value="evm.TU.02.2333"/>
</dbReference>
<organism evidence="1 2">
    <name type="scientific">Cannabis sativa</name>
    <name type="common">Hemp</name>
    <name type="synonym">Marijuana</name>
    <dbReference type="NCBI Taxonomy" id="3483"/>
    <lineage>
        <taxon>Eukaryota</taxon>
        <taxon>Viridiplantae</taxon>
        <taxon>Streptophyta</taxon>
        <taxon>Embryophyta</taxon>
        <taxon>Tracheophyta</taxon>
        <taxon>Spermatophyta</taxon>
        <taxon>Magnoliopsida</taxon>
        <taxon>eudicotyledons</taxon>
        <taxon>Gunneridae</taxon>
        <taxon>Pentapetalae</taxon>
        <taxon>rosids</taxon>
        <taxon>fabids</taxon>
        <taxon>Rosales</taxon>
        <taxon>Cannabaceae</taxon>
        <taxon>Cannabis</taxon>
    </lineage>
</organism>
<evidence type="ECO:0000313" key="2">
    <source>
        <dbReference type="Proteomes" id="UP000596661"/>
    </source>
</evidence>
<proteinExistence type="predicted"/>
<dbReference type="Gramene" id="evm.model.02.2333">
    <property type="protein sequence ID" value="cds.evm.model.02.2333"/>
    <property type="gene ID" value="evm.TU.02.2333"/>
</dbReference>
<dbReference type="EMBL" id="UZAU01000235">
    <property type="status" value="NOT_ANNOTATED_CDS"/>
    <property type="molecule type" value="Genomic_DNA"/>
</dbReference>
<accession>A0A803NXA1</accession>
<sequence>MEIVMKCRDDLNMAAQNHVAASHVYEEVHEPKLEDHRCPRPRLHQWRHQIDVDPVVDAAAWAKAAEWARKELRDRKWRVLWRLREGLRLIAPFVNSPPEQYTVQL</sequence>
<keyword evidence="2" id="KW-1185">Reference proteome</keyword>
<dbReference type="AlphaFoldDB" id="A0A803NXA1"/>
<reference evidence="1" key="1">
    <citation type="submission" date="2018-11" db="EMBL/GenBank/DDBJ databases">
        <authorList>
            <person name="Grassa J C."/>
        </authorList>
    </citation>
    <scope>NUCLEOTIDE SEQUENCE [LARGE SCALE GENOMIC DNA]</scope>
</reference>
<evidence type="ECO:0000313" key="1">
    <source>
        <dbReference type="EnsemblPlants" id="cds.evm.model.02.2333"/>
    </source>
</evidence>
<name>A0A803NXA1_CANSA</name>